<gene>
    <name evidence="1" type="ORF">B0H66DRAFT_41333</name>
</gene>
<dbReference type="SUPFAM" id="SSF89372">
    <property type="entry name" value="Fucose-specific lectin"/>
    <property type="match status" value="1"/>
</dbReference>
<evidence type="ECO:0008006" key="3">
    <source>
        <dbReference type="Google" id="ProtNLM"/>
    </source>
</evidence>
<reference evidence="1" key="2">
    <citation type="submission" date="2023-06" db="EMBL/GenBank/DDBJ databases">
        <authorList>
            <consortium name="Lawrence Berkeley National Laboratory"/>
            <person name="Haridas S."/>
            <person name="Hensen N."/>
            <person name="Bonometti L."/>
            <person name="Westerberg I."/>
            <person name="Brannstrom I.O."/>
            <person name="Guillou S."/>
            <person name="Cros-Aarteil S."/>
            <person name="Calhoun S."/>
            <person name="Kuo A."/>
            <person name="Mondo S."/>
            <person name="Pangilinan J."/>
            <person name="Riley R."/>
            <person name="Labutti K."/>
            <person name="Andreopoulos B."/>
            <person name="Lipzen A."/>
            <person name="Chen C."/>
            <person name="Yanf M."/>
            <person name="Daum C."/>
            <person name="Ng V."/>
            <person name="Clum A."/>
            <person name="Steindorff A."/>
            <person name="Ohm R."/>
            <person name="Martin F."/>
            <person name="Silar P."/>
            <person name="Natvig D."/>
            <person name="Lalanne C."/>
            <person name="Gautier V."/>
            <person name="Ament-Velasquez S.L."/>
            <person name="Kruys A."/>
            <person name="Hutchinson M.I."/>
            <person name="Powell A.J."/>
            <person name="Barry K."/>
            <person name="Miller A.N."/>
            <person name="Grigoriev I.V."/>
            <person name="Debuchy R."/>
            <person name="Gladieux P."/>
            <person name="Thoren M.H."/>
            <person name="Johannesson H."/>
        </authorList>
    </citation>
    <scope>NUCLEOTIDE SEQUENCE</scope>
    <source>
        <strain evidence="1">CBS 118394</strain>
    </source>
</reference>
<comment type="caution">
    <text evidence="1">The sequence shown here is derived from an EMBL/GenBank/DDBJ whole genome shotgun (WGS) entry which is preliminary data.</text>
</comment>
<dbReference type="Proteomes" id="UP001283341">
    <property type="component" value="Unassembled WGS sequence"/>
</dbReference>
<accession>A0AAE0IST3</accession>
<keyword evidence="2" id="KW-1185">Reference proteome</keyword>
<evidence type="ECO:0000313" key="1">
    <source>
        <dbReference type="EMBL" id="KAK3329916.1"/>
    </source>
</evidence>
<dbReference type="EMBL" id="JAUEDM010000001">
    <property type="protein sequence ID" value="KAK3329916.1"/>
    <property type="molecule type" value="Genomic_DNA"/>
</dbReference>
<name>A0AAE0IST3_9PEZI</name>
<dbReference type="AlphaFoldDB" id="A0AAE0IST3"/>
<protein>
    <recommendedName>
        <fullName evidence="3">Fucose-specific lectin</fullName>
    </recommendedName>
</protein>
<evidence type="ECO:0000313" key="2">
    <source>
        <dbReference type="Proteomes" id="UP001283341"/>
    </source>
</evidence>
<dbReference type="Gene3D" id="2.120.10.70">
    <property type="entry name" value="Fucose-specific lectin"/>
    <property type="match status" value="1"/>
</dbReference>
<reference evidence="1" key="1">
    <citation type="journal article" date="2023" name="Mol. Phylogenet. Evol.">
        <title>Genome-scale phylogeny and comparative genomics of the fungal order Sordariales.</title>
        <authorList>
            <person name="Hensen N."/>
            <person name="Bonometti L."/>
            <person name="Westerberg I."/>
            <person name="Brannstrom I.O."/>
            <person name="Guillou S."/>
            <person name="Cros-Aarteil S."/>
            <person name="Calhoun S."/>
            <person name="Haridas S."/>
            <person name="Kuo A."/>
            <person name="Mondo S."/>
            <person name="Pangilinan J."/>
            <person name="Riley R."/>
            <person name="LaButti K."/>
            <person name="Andreopoulos B."/>
            <person name="Lipzen A."/>
            <person name="Chen C."/>
            <person name="Yan M."/>
            <person name="Daum C."/>
            <person name="Ng V."/>
            <person name="Clum A."/>
            <person name="Steindorff A."/>
            <person name="Ohm R.A."/>
            <person name="Martin F."/>
            <person name="Silar P."/>
            <person name="Natvig D.O."/>
            <person name="Lalanne C."/>
            <person name="Gautier V."/>
            <person name="Ament-Velasquez S.L."/>
            <person name="Kruys A."/>
            <person name="Hutchinson M.I."/>
            <person name="Powell A.J."/>
            <person name="Barry K."/>
            <person name="Miller A.N."/>
            <person name="Grigoriev I.V."/>
            <person name="Debuchy R."/>
            <person name="Gladieux P."/>
            <person name="Hiltunen Thoren M."/>
            <person name="Johannesson H."/>
        </authorList>
    </citation>
    <scope>NUCLEOTIDE SEQUENCE</scope>
    <source>
        <strain evidence="1">CBS 118394</strain>
    </source>
</reference>
<proteinExistence type="predicted"/>
<organism evidence="1 2">
    <name type="scientific">Apodospora peruviana</name>
    <dbReference type="NCBI Taxonomy" id="516989"/>
    <lineage>
        <taxon>Eukaryota</taxon>
        <taxon>Fungi</taxon>
        <taxon>Dikarya</taxon>
        <taxon>Ascomycota</taxon>
        <taxon>Pezizomycotina</taxon>
        <taxon>Sordariomycetes</taxon>
        <taxon>Sordariomycetidae</taxon>
        <taxon>Sordariales</taxon>
        <taxon>Lasiosphaeriaceae</taxon>
        <taxon>Apodospora</taxon>
    </lineage>
</organism>
<sequence length="379" mass="40765">MVVIGAVLGGIFGSKHKATSGNGYDPSSSVNSTGLASTKIRMGSPLAVTGWRQGTFFNIWLFYQGPDDVIRLSTYSNDGSNWSRPHDMPDIKAIAGSPLAATTEISIDPPRVHLFYLDKDSTIQGRYISLSFSNPLETVPEDLNPPGKLYPPYRVNAQTARLAAYWPFLASQNQDGSVQWFERHYEGQVWTNYTLPDLVLPSVLNNGGTSSMVLLPTAAHYFSSAGLLYVDGAGGLSTYLGTTNNTPVDEWSWKPGKTGVSILSPIGTSIAAYVNAGTGGIVKTHALLRNGSGIYSATQDDKSGTWDGPLASPLDTDLRLGDGTALACPNMAIWGGRQDLSTATDMNRCYYQTDSGKIKELYFDSIPGPWGNLGFVPLD</sequence>